<sequence length="350" mass="40060">MSNVSVKWIPSSVTYVNSTWIQHFLWIALNVSTIPRLPDQGSLLNGSISGCISLGHDHSSSETQALRDPMPSKIYVADMVVRIILIEASHFTHFTEQTKSLEYEVGEWIDSYHRDARIYCTSSLRFSQDFHKLVNDIEQPAETDKPVIPYAREIQLVLGVVFCLVLAICLLLAFVLRVRSFVRRQMVHRRAHRTDRDQHARVHFAYDVGDTDMLTKPPVPSVTFGSNVYPLGQVNSSRMRSNNFPLASRIPSNMGHRAPYGWDRCHLNTHPRAPHSPIPRNLGDFEFSARHSPRIHNQLSSNGIVTAQTHSTEIRTFNASWDQRLRNLPANCTRFSIPKERKRTQRRDSI</sequence>
<dbReference type="Proteomes" id="UP000316759">
    <property type="component" value="Unassembled WGS sequence"/>
</dbReference>
<reference evidence="2 3" key="1">
    <citation type="submission" date="2019-04" db="EMBL/GenBank/DDBJ databases">
        <title>Annotation for the trematode Fasciola gigantica.</title>
        <authorList>
            <person name="Choi Y.-J."/>
        </authorList>
    </citation>
    <scope>NUCLEOTIDE SEQUENCE [LARGE SCALE GENOMIC DNA]</scope>
    <source>
        <strain evidence="2">Uganda_cow_1</strain>
    </source>
</reference>
<comment type="caution">
    <text evidence="2">The sequence shown here is derived from an EMBL/GenBank/DDBJ whole genome shotgun (WGS) entry which is preliminary data.</text>
</comment>
<evidence type="ECO:0000256" key="1">
    <source>
        <dbReference type="SAM" id="Phobius"/>
    </source>
</evidence>
<gene>
    <name evidence="2" type="ORF">FGIG_06250</name>
</gene>
<keyword evidence="3" id="KW-1185">Reference proteome</keyword>
<protein>
    <submittedName>
        <fullName evidence="2">Uncharacterized protein</fullName>
    </submittedName>
</protein>
<name>A0A504YXU5_FASGI</name>
<keyword evidence="1" id="KW-0812">Transmembrane</keyword>
<evidence type="ECO:0000313" key="2">
    <source>
        <dbReference type="EMBL" id="TPP65459.1"/>
    </source>
</evidence>
<accession>A0A504YXU5</accession>
<feature type="transmembrane region" description="Helical" evidence="1">
    <location>
        <begin position="156"/>
        <end position="176"/>
    </location>
</feature>
<keyword evidence="1" id="KW-0472">Membrane</keyword>
<proteinExistence type="predicted"/>
<dbReference type="EMBL" id="SUNJ01003146">
    <property type="protein sequence ID" value="TPP65459.1"/>
    <property type="molecule type" value="Genomic_DNA"/>
</dbReference>
<keyword evidence="1" id="KW-1133">Transmembrane helix</keyword>
<dbReference type="AlphaFoldDB" id="A0A504YXU5"/>
<dbReference type="OrthoDB" id="6232504at2759"/>
<organism evidence="2 3">
    <name type="scientific">Fasciola gigantica</name>
    <name type="common">Giant liver fluke</name>
    <dbReference type="NCBI Taxonomy" id="46835"/>
    <lineage>
        <taxon>Eukaryota</taxon>
        <taxon>Metazoa</taxon>
        <taxon>Spiralia</taxon>
        <taxon>Lophotrochozoa</taxon>
        <taxon>Platyhelminthes</taxon>
        <taxon>Trematoda</taxon>
        <taxon>Digenea</taxon>
        <taxon>Plagiorchiida</taxon>
        <taxon>Echinostomata</taxon>
        <taxon>Echinostomatoidea</taxon>
        <taxon>Fasciolidae</taxon>
        <taxon>Fasciola</taxon>
    </lineage>
</organism>
<evidence type="ECO:0000313" key="3">
    <source>
        <dbReference type="Proteomes" id="UP000316759"/>
    </source>
</evidence>